<accession>A0A2H3DU20</accession>
<evidence type="ECO:0000313" key="2">
    <source>
        <dbReference type="EMBL" id="PBK98711.1"/>
    </source>
</evidence>
<reference evidence="3" key="1">
    <citation type="journal article" date="2017" name="Nat. Ecol. Evol.">
        <title>Genome expansion and lineage-specific genetic innovations in the forest pathogenic fungi Armillaria.</title>
        <authorList>
            <person name="Sipos G."/>
            <person name="Prasanna A.N."/>
            <person name="Walter M.C."/>
            <person name="O'Connor E."/>
            <person name="Balint B."/>
            <person name="Krizsan K."/>
            <person name="Kiss B."/>
            <person name="Hess J."/>
            <person name="Varga T."/>
            <person name="Slot J."/>
            <person name="Riley R."/>
            <person name="Boka B."/>
            <person name="Rigling D."/>
            <person name="Barry K."/>
            <person name="Lee J."/>
            <person name="Mihaltcheva S."/>
            <person name="LaButti K."/>
            <person name="Lipzen A."/>
            <person name="Waldron R."/>
            <person name="Moloney N.M."/>
            <person name="Sperisen C."/>
            <person name="Kredics L."/>
            <person name="Vagvoelgyi C."/>
            <person name="Patrignani A."/>
            <person name="Fitzpatrick D."/>
            <person name="Nagy I."/>
            <person name="Doyle S."/>
            <person name="Anderson J.B."/>
            <person name="Grigoriev I.V."/>
            <person name="Gueldener U."/>
            <person name="Muensterkoetter M."/>
            <person name="Nagy L.G."/>
        </authorList>
    </citation>
    <scope>NUCLEOTIDE SEQUENCE [LARGE SCALE GENOMIC DNA]</scope>
    <source>
        <strain evidence="3">Ar21-2</strain>
    </source>
</reference>
<dbReference type="InterPro" id="IPR032675">
    <property type="entry name" value="LRR_dom_sf"/>
</dbReference>
<dbReference type="AlphaFoldDB" id="A0A2H3DU20"/>
<proteinExistence type="predicted"/>
<dbReference type="SUPFAM" id="SSF52047">
    <property type="entry name" value="RNI-like"/>
    <property type="match status" value="1"/>
</dbReference>
<organism evidence="2 3">
    <name type="scientific">Armillaria gallica</name>
    <name type="common">Bulbous honey fungus</name>
    <name type="synonym">Armillaria bulbosa</name>
    <dbReference type="NCBI Taxonomy" id="47427"/>
    <lineage>
        <taxon>Eukaryota</taxon>
        <taxon>Fungi</taxon>
        <taxon>Dikarya</taxon>
        <taxon>Basidiomycota</taxon>
        <taxon>Agaricomycotina</taxon>
        <taxon>Agaricomycetes</taxon>
        <taxon>Agaricomycetidae</taxon>
        <taxon>Agaricales</taxon>
        <taxon>Marasmiineae</taxon>
        <taxon>Physalacriaceae</taxon>
        <taxon>Armillaria</taxon>
    </lineage>
</organism>
<dbReference type="Gene3D" id="3.80.10.10">
    <property type="entry name" value="Ribonuclease Inhibitor"/>
    <property type="match status" value="1"/>
</dbReference>
<dbReference type="Proteomes" id="UP000217790">
    <property type="component" value="Unassembled WGS sequence"/>
</dbReference>
<dbReference type="InParanoid" id="A0A2H3DU20"/>
<evidence type="ECO:0008006" key="4">
    <source>
        <dbReference type="Google" id="ProtNLM"/>
    </source>
</evidence>
<sequence length="493" mass="56348">MSCRNCGFVPEPQPETTNSSDSVVSQILRGSRPLLDSDHSLLSAEIVELERQQSVYDAQLEEIPWCRCAVLKSLENRKSIYAPIRRLPRDILIEIFDSVCDSWWQEEDENPSLRRHSLDTSGPLWVLGRVCGLWRDTLHGSPASWARKLVVMGPFSKDAPEILQTYLEHTSKHHLNLQVTCRKTAKDDEVLSLLVQSCRRWKNLRIRVTQLHMSHFVSISHFPALQTIDMYIYESHGRTVCHSDMLLSAPQLSRARLTGHQIRLPPGITHLSGTITCPEDLRLLSQLPNLRRCHLLLNWATKEAPVVTVPQLTHLYIDVVDILNFLSAPLLSSLTIRRISPRLYSAQEPITCFLHRSRCHLESLSIREIFTSTTLSSVFALDACSTVSRLKLDLPPRIISSVAEALASPSVLPHLHHLIICISQYSYDAWTAILRMACSRRDAGMLKLVEVQFQEEAYGYLCEEDIRALTGDDFEMRIEKWDPPRQEHLYLVR</sequence>
<dbReference type="OrthoDB" id="2890847at2759"/>
<protein>
    <recommendedName>
        <fullName evidence="4">F-box domain-containing protein</fullName>
    </recommendedName>
</protein>
<dbReference type="STRING" id="47427.A0A2H3DU20"/>
<evidence type="ECO:0000313" key="3">
    <source>
        <dbReference type="Proteomes" id="UP000217790"/>
    </source>
</evidence>
<evidence type="ECO:0000256" key="1">
    <source>
        <dbReference type="SAM" id="MobiDB-lite"/>
    </source>
</evidence>
<keyword evidence="3" id="KW-1185">Reference proteome</keyword>
<dbReference type="EMBL" id="KZ293648">
    <property type="protein sequence ID" value="PBK98711.1"/>
    <property type="molecule type" value="Genomic_DNA"/>
</dbReference>
<name>A0A2H3DU20_ARMGA</name>
<gene>
    <name evidence="2" type="ORF">ARMGADRAFT_1009106</name>
</gene>
<dbReference type="OMA" id="YESHGRT"/>
<feature type="region of interest" description="Disordered" evidence="1">
    <location>
        <begin position="1"/>
        <end position="21"/>
    </location>
</feature>